<evidence type="ECO:0000313" key="2">
    <source>
        <dbReference type="Proteomes" id="UP000481861"/>
    </source>
</evidence>
<proteinExistence type="predicted"/>
<dbReference type="EMBL" id="JAADJZ010000013">
    <property type="protein sequence ID" value="KAF2870505.1"/>
    <property type="molecule type" value="Genomic_DNA"/>
</dbReference>
<evidence type="ECO:0000313" key="1">
    <source>
        <dbReference type="EMBL" id="KAF2870505.1"/>
    </source>
</evidence>
<sequence length="119" mass="12270">MSTSSPRYHIPFPTAFLSLNTPTKRVSTIAPVASVAPVEPSVAPHGFLSNRSHSARHPSVSSVSSVESIPSAPPASFDAAPILQPATTAFLALNSKYAGPPAIAQAMMANNSGFLSNRG</sequence>
<keyword evidence="2" id="KW-1185">Reference proteome</keyword>
<reference evidence="1 2" key="1">
    <citation type="submission" date="2020-01" db="EMBL/GenBank/DDBJ databases">
        <authorList>
            <consortium name="DOE Joint Genome Institute"/>
            <person name="Haridas S."/>
            <person name="Albert R."/>
            <person name="Binder M."/>
            <person name="Bloem J."/>
            <person name="Labutti K."/>
            <person name="Salamov A."/>
            <person name="Andreopoulos B."/>
            <person name="Baker S.E."/>
            <person name="Barry K."/>
            <person name="Bills G."/>
            <person name="Bluhm B.H."/>
            <person name="Cannon C."/>
            <person name="Castanera R."/>
            <person name="Culley D.E."/>
            <person name="Daum C."/>
            <person name="Ezra D."/>
            <person name="Gonzalez J.B."/>
            <person name="Henrissat B."/>
            <person name="Kuo A."/>
            <person name="Liang C."/>
            <person name="Lipzen A."/>
            <person name="Lutzoni F."/>
            <person name="Magnuson J."/>
            <person name="Mondo S."/>
            <person name="Nolan M."/>
            <person name="Ohm R."/>
            <person name="Pangilinan J."/>
            <person name="Park H.-J.H."/>
            <person name="Ramirez L."/>
            <person name="Alfaro M."/>
            <person name="Sun H."/>
            <person name="Tritt A."/>
            <person name="Yoshinaga Y."/>
            <person name="Zwiers L.-H.L."/>
            <person name="Turgeon B.G."/>
            <person name="Goodwin S.B."/>
            <person name="Spatafora J.W."/>
            <person name="Crous P.W."/>
            <person name="Grigoriev I.V."/>
        </authorList>
    </citation>
    <scope>NUCLEOTIDE SEQUENCE [LARGE SCALE GENOMIC DNA]</scope>
    <source>
        <strain evidence="1 2">CBS 611.86</strain>
    </source>
</reference>
<gene>
    <name evidence="1" type="ORF">BDV95DRAFT_595249</name>
</gene>
<dbReference type="AlphaFoldDB" id="A0A7C8MME5"/>
<name>A0A7C8MME5_9PLEO</name>
<dbReference type="Proteomes" id="UP000481861">
    <property type="component" value="Unassembled WGS sequence"/>
</dbReference>
<protein>
    <submittedName>
        <fullName evidence="1">Uncharacterized protein</fullName>
    </submittedName>
</protein>
<dbReference type="OrthoDB" id="3797248at2759"/>
<organism evidence="1 2">
    <name type="scientific">Massariosphaeria phaeospora</name>
    <dbReference type="NCBI Taxonomy" id="100035"/>
    <lineage>
        <taxon>Eukaryota</taxon>
        <taxon>Fungi</taxon>
        <taxon>Dikarya</taxon>
        <taxon>Ascomycota</taxon>
        <taxon>Pezizomycotina</taxon>
        <taxon>Dothideomycetes</taxon>
        <taxon>Pleosporomycetidae</taxon>
        <taxon>Pleosporales</taxon>
        <taxon>Pleosporales incertae sedis</taxon>
        <taxon>Massariosphaeria</taxon>
    </lineage>
</organism>
<accession>A0A7C8MME5</accession>
<comment type="caution">
    <text evidence="1">The sequence shown here is derived from an EMBL/GenBank/DDBJ whole genome shotgun (WGS) entry which is preliminary data.</text>
</comment>